<dbReference type="eggNOG" id="ENOG5030W97">
    <property type="taxonomic scope" value="Bacteria"/>
</dbReference>
<name>E0RWT5_BUTPB</name>
<sequence>MIVKKKIFRTFTAVLASAIILSGEVVNVCATNTSTKSGTVSSSMTDKQLSSLSMLNYITVLSQEINASSNSKIYLDNAYSDIVNNINPNAVDEDTMAEIKQLLNTIYAYQSIETKRERLEYMYEQNQANAIQKAIPNPLSILNVVQSGDPVKAVVSVVYMAVDAKTSYTSYLSEVDNKYLEDGWALDDEAAGNIHESRKDAFSYMVEMCQKNGLNGNLALNEKSVKDFVSWENNPNTTRRIEYFEQYQKTYQGYGKYWLVLAESYYELGDYEKCIDAIDKYESMHIDIFRKDHDYAKALAIALDAADEVYSSSEYVIHANHYLTEMLNNSEMEDWDIKYLAAQAYMDLYTKTSDEDYLKKAYDLAKQNVNYLIDEQQKKNKEYLADVKKIEEKKTDSKARKKEIKSYNNWLEEERKVELPPIYQPLVVNCELLFGLAGKIELPETEKKKIDKMLHSGDEPLFLVSPLENLYWFNNTSEQKEVDVSFDGKAIEIPAEYLSLGTTIQVSVSDNGSETIYDDWKLSKVERETKGDISSFVASYSSKDIKKQKYTDGMIVKITVTPSAESTYSVSEYKFEAHVNKKLKVIDDVTFTMVK</sequence>
<dbReference type="EMBL" id="CP001810">
    <property type="protein sequence ID" value="ADL34611.1"/>
    <property type="molecule type" value="Genomic_DNA"/>
</dbReference>
<dbReference type="AlphaFoldDB" id="E0RWT5"/>
<reference evidence="2 3" key="1">
    <citation type="journal article" date="2010" name="PLoS ONE">
        <title>The glycobiome of the rumen bacterium Butyrivibrio proteoclasticus B316(T) highlights adaptation to a polysaccharide-rich environment.</title>
        <authorList>
            <person name="Kelly W.J."/>
            <person name="Leahy S.C."/>
            <person name="Altermann E."/>
            <person name="Yeoman C.J."/>
            <person name="Dunne J.C."/>
            <person name="Kong Z."/>
            <person name="Pacheco D.M."/>
            <person name="Li D."/>
            <person name="Noel S.J."/>
            <person name="Moon C.D."/>
            <person name="Cookson A.L."/>
            <person name="Attwood G.T."/>
        </authorList>
    </citation>
    <scope>NUCLEOTIDE SEQUENCE [LARGE SCALE GENOMIC DNA]</scope>
    <source>
        <strain evidence="3">ATCC 51982 / DSM 14932 / B316</strain>
    </source>
</reference>
<gene>
    <name evidence="2" type="ordered locus">bpr_I1877</name>
</gene>
<dbReference type="Proteomes" id="UP000001299">
    <property type="component" value="Chromosome 1"/>
</dbReference>
<keyword evidence="3" id="KW-1185">Reference proteome</keyword>
<accession>E0RWT5</accession>
<dbReference type="STRING" id="515622.bpr_I1877"/>
<evidence type="ECO:0000313" key="2">
    <source>
        <dbReference type="EMBL" id="ADL34611.1"/>
    </source>
</evidence>
<evidence type="ECO:0000313" key="3">
    <source>
        <dbReference type="Proteomes" id="UP000001299"/>
    </source>
</evidence>
<organism evidence="2 3">
    <name type="scientific">Butyrivibrio proteoclasticus (strain ATCC 51982 / DSM 14932 / B316)</name>
    <name type="common">Clostridium proteoclasticum</name>
    <dbReference type="NCBI Taxonomy" id="515622"/>
    <lineage>
        <taxon>Bacteria</taxon>
        <taxon>Bacillati</taxon>
        <taxon>Bacillota</taxon>
        <taxon>Clostridia</taxon>
        <taxon>Lachnospirales</taxon>
        <taxon>Lachnospiraceae</taxon>
        <taxon>Butyrivibrio</taxon>
    </lineage>
</organism>
<proteinExistence type="predicted"/>
<dbReference type="HOGENOM" id="CLU_458353_0_0_9"/>
<dbReference type="KEGG" id="bpb:bpr_I1877"/>
<feature type="coiled-coil region" evidence="1">
    <location>
        <begin position="373"/>
        <end position="400"/>
    </location>
</feature>
<protein>
    <submittedName>
        <fullName evidence="2">Uncharacterized protein</fullName>
    </submittedName>
</protein>
<keyword evidence="1" id="KW-0175">Coiled coil</keyword>
<evidence type="ECO:0000256" key="1">
    <source>
        <dbReference type="SAM" id="Coils"/>
    </source>
</evidence>